<keyword evidence="1" id="KW-0472">Membrane</keyword>
<keyword evidence="3" id="KW-0326">Glycosidase</keyword>
<dbReference type="AlphaFoldDB" id="A0A9J6ZCY4"/>
<reference evidence="3" key="1">
    <citation type="submission" date="2022-05" db="EMBL/GenBank/DDBJ databases">
        <title>Novel bacterial taxa in a minimal lignocellulolytic consortium and its capacity to transform plastics disclosed by genome-resolved metagenomics.</title>
        <authorList>
            <person name="Rodriguez C.A.D."/>
            <person name="Diaz-Garcia L."/>
            <person name="Herrera K."/>
            <person name="Tarazona N.A."/>
            <person name="Sproer C."/>
            <person name="Overmann J."/>
            <person name="Jimenez D.J."/>
        </authorList>
    </citation>
    <scope>NUCLEOTIDE SEQUENCE</scope>
    <source>
        <strain evidence="3">MAG5</strain>
    </source>
</reference>
<dbReference type="Pfam" id="PF09992">
    <property type="entry name" value="NAGPA"/>
    <property type="match status" value="1"/>
</dbReference>
<evidence type="ECO:0000256" key="1">
    <source>
        <dbReference type="SAM" id="Phobius"/>
    </source>
</evidence>
<feature type="transmembrane region" description="Helical" evidence="1">
    <location>
        <begin position="18"/>
        <end position="37"/>
    </location>
</feature>
<keyword evidence="3" id="KW-0378">Hydrolase</keyword>
<accession>A0A9J6ZCY4</accession>
<evidence type="ECO:0000259" key="2">
    <source>
        <dbReference type="Pfam" id="PF09992"/>
    </source>
</evidence>
<dbReference type="InterPro" id="IPR018711">
    <property type="entry name" value="NAGPA"/>
</dbReference>
<dbReference type="EMBL" id="CP097899">
    <property type="protein sequence ID" value="URN93776.1"/>
    <property type="molecule type" value="Genomic_DNA"/>
</dbReference>
<proteinExistence type="predicted"/>
<evidence type="ECO:0000313" key="4">
    <source>
        <dbReference type="Proteomes" id="UP001056756"/>
    </source>
</evidence>
<gene>
    <name evidence="3" type="ORF">NAG76_18380</name>
</gene>
<protein>
    <submittedName>
        <fullName evidence="3">Phosphodiester glycosidase family protein</fullName>
    </submittedName>
</protein>
<organism evidence="3 4">
    <name type="scientific">Candidatus Pristimantibacillus lignocellulolyticus</name>
    <dbReference type="NCBI Taxonomy" id="2994561"/>
    <lineage>
        <taxon>Bacteria</taxon>
        <taxon>Bacillati</taxon>
        <taxon>Bacillota</taxon>
        <taxon>Bacilli</taxon>
        <taxon>Bacillales</taxon>
        <taxon>Paenibacillaceae</taxon>
        <taxon>Candidatus Pristimantibacillus</taxon>
    </lineage>
</organism>
<feature type="domain" description="Phosphodiester glycosidase" evidence="2">
    <location>
        <begin position="159"/>
        <end position="263"/>
    </location>
</feature>
<dbReference type="KEGG" id="plig:NAG76_18380"/>
<dbReference type="Proteomes" id="UP001056756">
    <property type="component" value="Chromosome"/>
</dbReference>
<keyword evidence="1" id="KW-1133">Transmembrane helix</keyword>
<dbReference type="GO" id="GO:0016798">
    <property type="term" value="F:hydrolase activity, acting on glycosyl bonds"/>
    <property type="evidence" value="ECO:0007669"/>
    <property type="project" value="UniProtKB-KW"/>
</dbReference>
<evidence type="ECO:0000313" key="3">
    <source>
        <dbReference type="EMBL" id="URN93776.1"/>
    </source>
</evidence>
<sequence>MAIKETAKEIFAVRTRYFLIYLSALIVILGIVSIWFLNKEDAAESENYSQITADNGVVLNVIQTDPTSISLASINDNVVRSGINGINGGFFWDNNLLSIAVMDGMPTSGNPNDYGSGWFNAKYARGTIVFDRVSKSINVQRVTSVDDLKMTDKAKFWAQGGVSMNLKDDSNWYNVAVQEEVLPFPDEERLRSGMAYDSSGKLYLIVTSNKCTAEQFRTAIKENIAIGKLEEAIYLDGDGSSQLLAGNVELKGDDRSVVQMIVVNEESR</sequence>
<keyword evidence="1" id="KW-0812">Transmembrane</keyword>
<name>A0A9J6ZCY4_9BACL</name>